<dbReference type="GeneID" id="42307719"/>
<organism evidence="1 3">
    <name type="scientific">Aneurinibacillus migulanus</name>
    <name type="common">Bacillus migulanus</name>
    <dbReference type="NCBI Taxonomy" id="47500"/>
    <lineage>
        <taxon>Bacteria</taxon>
        <taxon>Bacillati</taxon>
        <taxon>Bacillota</taxon>
        <taxon>Bacilli</taxon>
        <taxon>Bacillales</taxon>
        <taxon>Paenibacillaceae</taxon>
        <taxon>Aneurinibacillus group</taxon>
        <taxon>Aneurinibacillus</taxon>
    </lineage>
</organism>
<accession>A0A0D1Y4C6</accession>
<sequence>MAKYPGTAIEMKAGDVLYSKKSLSTYFVGHVAIVGKSLNVYHAYPYGPGRTEGIDTYVASFANGDTISILRRGDGGTEAGVWAKNHINDIEKYYFNMDLDNVKLNYCSKFVWQAYIYAYNIDISDRNLTLKSRATHIYPDQIRDSSKLSLQGSIKVKK</sequence>
<reference evidence="1 3" key="1">
    <citation type="submission" date="2015-07" db="EMBL/GenBank/DDBJ databases">
        <title>Fjat-14205 dsm 2895.</title>
        <authorList>
            <person name="Liu B."/>
            <person name="Wang J."/>
            <person name="Zhu Y."/>
            <person name="Liu G."/>
            <person name="Chen Q."/>
            <person name="Chen Z."/>
            <person name="Lan J."/>
            <person name="Che J."/>
            <person name="Ge C."/>
            <person name="Shi H."/>
            <person name="Pan Z."/>
            <person name="Liu X."/>
        </authorList>
    </citation>
    <scope>NUCLEOTIDE SEQUENCE [LARGE SCALE GENOMIC DNA]</scope>
    <source>
        <strain evidence="1 3">DSM 2895</strain>
    </source>
</reference>
<dbReference type="RefSeq" id="WP_043066826.1">
    <property type="nucleotide sequence ID" value="NZ_BJOA01000209.1"/>
</dbReference>
<dbReference type="Proteomes" id="UP000037269">
    <property type="component" value="Unassembled WGS sequence"/>
</dbReference>
<evidence type="ECO:0008006" key="5">
    <source>
        <dbReference type="Google" id="ProtNLM"/>
    </source>
</evidence>
<evidence type="ECO:0000313" key="4">
    <source>
        <dbReference type="Proteomes" id="UP000182836"/>
    </source>
</evidence>
<dbReference type="PATRIC" id="fig|47500.8.peg.978"/>
<name>A0A0D1Y4C6_ANEMI</name>
<dbReference type="EMBL" id="LGUG01000004">
    <property type="protein sequence ID" value="KON97637.1"/>
    <property type="molecule type" value="Genomic_DNA"/>
</dbReference>
<dbReference type="Gene3D" id="3.90.1720.10">
    <property type="entry name" value="endopeptidase domain like (from Nostoc punctiforme)"/>
    <property type="match status" value="1"/>
</dbReference>
<evidence type="ECO:0000313" key="3">
    <source>
        <dbReference type="Proteomes" id="UP000037269"/>
    </source>
</evidence>
<dbReference type="SUPFAM" id="SSF54001">
    <property type="entry name" value="Cysteine proteinases"/>
    <property type="match status" value="1"/>
</dbReference>
<dbReference type="EMBL" id="FNED01000016">
    <property type="protein sequence ID" value="SDJ36965.1"/>
    <property type="molecule type" value="Genomic_DNA"/>
</dbReference>
<dbReference type="InterPro" id="IPR038765">
    <property type="entry name" value="Papain-like_cys_pep_sf"/>
</dbReference>
<evidence type="ECO:0000313" key="1">
    <source>
        <dbReference type="EMBL" id="KON97637.1"/>
    </source>
</evidence>
<proteinExistence type="predicted"/>
<protein>
    <recommendedName>
        <fullName evidence="5">Permuted papain-like amidase enzyme, YaeF/YiiX, C92 family</fullName>
    </recommendedName>
</protein>
<evidence type="ECO:0000313" key="2">
    <source>
        <dbReference type="EMBL" id="SDJ36965.1"/>
    </source>
</evidence>
<keyword evidence="3" id="KW-1185">Reference proteome</keyword>
<reference evidence="2 4" key="2">
    <citation type="submission" date="2016-10" db="EMBL/GenBank/DDBJ databases">
        <authorList>
            <person name="de Groot N.N."/>
        </authorList>
    </citation>
    <scope>NUCLEOTIDE SEQUENCE [LARGE SCALE GENOMIC DNA]</scope>
    <source>
        <strain evidence="2 4">DSM 2895</strain>
    </source>
</reference>
<gene>
    <name evidence="1" type="ORF">AF333_21510</name>
    <name evidence="2" type="ORF">SAMN04487909_116101</name>
</gene>
<dbReference type="OrthoDB" id="2080087at2"/>
<dbReference type="Proteomes" id="UP000182836">
    <property type="component" value="Unassembled WGS sequence"/>
</dbReference>
<dbReference type="AlphaFoldDB" id="A0A0D1Y4C6"/>